<dbReference type="Gene3D" id="3.40.50.1110">
    <property type="entry name" value="SGNH hydrolase"/>
    <property type="match status" value="1"/>
</dbReference>
<dbReference type="InterPro" id="IPR013830">
    <property type="entry name" value="SGNH_hydro"/>
</dbReference>
<protein>
    <submittedName>
        <fullName evidence="3">Lysophospholipase L1-like esterase</fullName>
    </submittedName>
</protein>
<dbReference type="InterPro" id="IPR053140">
    <property type="entry name" value="GDSL_Rv0518-like"/>
</dbReference>
<feature type="compositionally biased region" description="Basic and acidic residues" evidence="1">
    <location>
        <begin position="237"/>
        <end position="248"/>
    </location>
</feature>
<dbReference type="RefSeq" id="WP_343056663.1">
    <property type="nucleotide sequence ID" value="NZ_JACIBU010000001.1"/>
</dbReference>
<dbReference type="InterPro" id="IPR036514">
    <property type="entry name" value="SGNH_hydro_sf"/>
</dbReference>
<dbReference type="PANTHER" id="PTHR43784">
    <property type="entry name" value="GDSL-LIKE LIPASE/ACYLHYDROLASE, PUTATIVE (AFU_ORTHOLOGUE AFUA_2G00820)-RELATED"/>
    <property type="match status" value="1"/>
</dbReference>
<sequence length="265" mass="27932">MVDGEVRYAAIGDSFTEGMGDELPDGSVRGWADLVAAGLAAATDGRVHYANTAVRGRLLAPVVTDQLEAVLALDPAPTLITLNGGGNDMMRPGCDVDRLVALTERAVLRCAGAGVQLVLLSGADPTARLPFGGTMHRTGVALTAAVADLAARHGLLFVDAFGDEELRRPGYWSRDRLHLGPAGHRRVAGLVLGALGHPVTAHAIDPGPAEPRRLSAEARYYREHVLPWALRRLTRRSSGDGRSGKHQDWVAVPAGPGVLADEASR</sequence>
<dbReference type="SUPFAM" id="SSF52266">
    <property type="entry name" value="SGNH hydrolase"/>
    <property type="match status" value="1"/>
</dbReference>
<feature type="region of interest" description="Disordered" evidence="1">
    <location>
        <begin position="236"/>
        <end position="265"/>
    </location>
</feature>
<dbReference type="PANTHER" id="PTHR43784:SF2">
    <property type="entry name" value="GDSL-LIKE LIPASE_ACYLHYDROLASE, PUTATIVE (AFU_ORTHOLOGUE AFUA_2G00820)-RELATED"/>
    <property type="match status" value="1"/>
</dbReference>
<evidence type="ECO:0000313" key="3">
    <source>
        <dbReference type="EMBL" id="MBB3678029.1"/>
    </source>
</evidence>
<dbReference type="AlphaFoldDB" id="A0A839Y5Q6"/>
<accession>A0A839Y5Q6</accession>
<evidence type="ECO:0000259" key="2">
    <source>
        <dbReference type="Pfam" id="PF13472"/>
    </source>
</evidence>
<evidence type="ECO:0000256" key="1">
    <source>
        <dbReference type="SAM" id="MobiDB-lite"/>
    </source>
</evidence>
<reference evidence="3 4" key="1">
    <citation type="submission" date="2020-08" db="EMBL/GenBank/DDBJ databases">
        <title>Sequencing the genomes of 1000 actinobacteria strains.</title>
        <authorList>
            <person name="Klenk H.-P."/>
        </authorList>
    </citation>
    <scope>NUCLEOTIDE SEQUENCE [LARGE SCALE GENOMIC DNA]</scope>
    <source>
        <strain evidence="3 4">DSM 16678</strain>
    </source>
</reference>
<feature type="domain" description="SGNH hydrolase-type esterase" evidence="2">
    <location>
        <begin position="10"/>
        <end position="186"/>
    </location>
</feature>
<evidence type="ECO:0000313" key="4">
    <source>
        <dbReference type="Proteomes" id="UP000580718"/>
    </source>
</evidence>
<gene>
    <name evidence="3" type="ORF">FHX36_003764</name>
</gene>
<dbReference type="CDD" id="cd01832">
    <property type="entry name" value="SGNH_hydrolase_like_1"/>
    <property type="match status" value="1"/>
</dbReference>
<proteinExistence type="predicted"/>
<dbReference type="EMBL" id="JACIBU010000001">
    <property type="protein sequence ID" value="MBB3678029.1"/>
    <property type="molecule type" value="Genomic_DNA"/>
</dbReference>
<organism evidence="3 4">
    <name type="scientific">Modestobacter versicolor</name>
    <dbReference type="NCBI Taxonomy" id="429133"/>
    <lineage>
        <taxon>Bacteria</taxon>
        <taxon>Bacillati</taxon>
        <taxon>Actinomycetota</taxon>
        <taxon>Actinomycetes</taxon>
        <taxon>Geodermatophilales</taxon>
        <taxon>Geodermatophilaceae</taxon>
        <taxon>Modestobacter</taxon>
    </lineage>
</organism>
<name>A0A839Y5Q6_9ACTN</name>
<comment type="caution">
    <text evidence="3">The sequence shown here is derived from an EMBL/GenBank/DDBJ whole genome shotgun (WGS) entry which is preliminary data.</text>
</comment>
<dbReference type="Pfam" id="PF13472">
    <property type="entry name" value="Lipase_GDSL_2"/>
    <property type="match status" value="1"/>
</dbReference>
<dbReference type="Proteomes" id="UP000580718">
    <property type="component" value="Unassembled WGS sequence"/>
</dbReference>